<comment type="caution">
    <text evidence="2">The sequence shown here is derived from an EMBL/GenBank/DDBJ whole genome shotgun (WGS) entry which is preliminary data.</text>
</comment>
<dbReference type="AlphaFoldDB" id="J2ZAV6"/>
<organism evidence="2 3">
    <name type="scientific">Halogranum salarium B-1</name>
    <dbReference type="NCBI Taxonomy" id="1210908"/>
    <lineage>
        <taxon>Archaea</taxon>
        <taxon>Methanobacteriati</taxon>
        <taxon>Methanobacteriota</taxon>
        <taxon>Stenosarchaea group</taxon>
        <taxon>Halobacteria</taxon>
        <taxon>Halobacteriales</taxon>
        <taxon>Haloferacaceae</taxon>
    </lineage>
</organism>
<dbReference type="eggNOG" id="arCOG11468">
    <property type="taxonomic scope" value="Archaea"/>
</dbReference>
<name>J2ZAV6_9EURY</name>
<dbReference type="RefSeq" id="WP_009377014.1">
    <property type="nucleotide sequence ID" value="NZ_ALJD01000010.1"/>
</dbReference>
<proteinExistence type="predicted"/>
<sequence>MSSTPDDTTTPASQFTEDTLKMLCLQLAQADSEREVIDLLTDLGVWDDEQFWRDYGDDEGNFSDVGNQQSSAFDALAEKLVNASDAVLLWAAKAAGINPEDRTNAPSSPKDASERFFGIEGGDLTTLSSEERSKLARRIALVASGEKGRGATPCYSIIDRGEAQHPDDFPKTFLSLNGGNKLRIPFVSGKFNMGGTGALPFCGEKNVQLIISRRAPELVDDTETNPWGFTVVRRFDPSEIESDTPTRNPVYRYFVVKGGEVPRFVADELSLAPSDESHPRQCAAPMSHGTFIKLYDYQTPSSTNLILDPHYRLAPRLPAPALPVRLYETRGFSGNTLQATLAGLEVRLHDDRNQNIEPGFPTGSTITIGESSFGVRVFALKNSPNRNRNVEKYRQADDGVILTLNGQTHGGFDERFFTRQNVGMGLLKDSLVVLVDCDGMAADDRQKLFMNSRDRLRETDFRDELERRLERLLANHDGLDDLRERRQEEELQQSIEEDGVVTNALADLIGESPSLASVFTSGETLDSPDEEPDEDGKNDEGDDSPPYEGRRFPTKFDVVERHEHRLVPKNVTQYSIQFETDAVNDYFERDAKPGRLTLASDDGPVPDYDVSLWNGTAYVTIESDVGSREGPRTVGSTRSFEVTVTDAANAADPFVERFVVEWGEPRESSPSGGESGDENGSSGPSSPKGLSIPEPVVVSEDEWESSQFPFDENEAMFVVWGGKKHGYRFYVNGDNRHLVRYLDNESEAGQAEVDRARFKYGLQLMGLATLCDLAERQGVNDGLAQNFQTPDGEPDIEDQINDQARSLARVLLPTIAQLSKLDGEQ</sequence>
<feature type="compositionally biased region" description="Low complexity" evidence="1">
    <location>
        <begin position="668"/>
        <end position="693"/>
    </location>
</feature>
<evidence type="ECO:0000313" key="2">
    <source>
        <dbReference type="EMBL" id="EJN57785.1"/>
    </source>
</evidence>
<feature type="region of interest" description="Disordered" evidence="1">
    <location>
        <begin position="663"/>
        <end position="693"/>
    </location>
</feature>
<dbReference type="EMBL" id="ALJD01000010">
    <property type="protein sequence ID" value="EJN57785.1"/>
    <property type="molecule type" value="Genomic_DNA"/>
</dbReference>
<reference evidence="2 3" key="1">
    <citation type="journal article" date="2012" name="J. Bacteriol.">
        <title>Draft Genome Sequence of the Extremely Halophilic Archaeon Halogranum salarium B-1T.</title>
        <authorList>
            <person name="Kim K.K."/>
            <person name="Lee K.C."/>
            <person name="Lee J.S."/>
        </authorList>
    </citation>
    <scope>NUCLEOTIDE SEQUENCE [LARGE SCALE GENOMIC DNA]</scope>
    <source>
        <strain evidence="2 3">B-1</strain>
    </source>
</reference>
<gene>
    <name evidence="2" type="ORF">HSB1_38700</name>
</gene>
<dbReference type="Proteomes" id="UP000007813">
    <property type="component" value="Unassembled WGS sequence"/>
</dbReference>
<feature type="compositionally biased region" description="Acidic residues" evidence="1">
    <location>
        <begin position="526"/>
        <end position="545"/>
    </location>
</feature>
<accession>J2ZAV6</accession>
<protein>
    <submittedName>
        <fullName evidence="2">Uncharacterized protein</fullName>
    </submittedName>
</protein>
<dbReference type="OrthoDB" id="346504at2157"/>
<evidence type="ECO:0000256" key="1">
    <source>
        <dbReference type="SAM" id="MobiDB-lite"/>
    </source>
</evidence>
<evidence type="ECO:0000313" key="3">
    <source>
        <dbReference type="Proteomes" id="UP000007813"/>
    </source>
</evidence>
<feature type="region of interest" description="Disordered" evidence="1">
    <location>
        <begin position="519"/>
        <end position="551"/>
    </location>
</feature>